<comment type="similarity">
    <text evidence="1 7 8">Belongs to the peptidase S8 family.</text>
</comment>
<dbReference type="InterPro" id="IPR000209">
    <property type="entry name" value="Peptidase_S8/S53_dom"/>
</dbReference>
<dbReference type="GO" id="GO:0005615">
    <property type="term" value="C:extracellular space"/>
    <property type="evidence" value="ECO:0007669"/>
    <property type="project" value="TreeGrafter"/>
</dbReference>
<dbReference type="InterPro" id="IPR015500">
    <property type="entry name" value="Peptidase_S8_subtilisin-rel"/>
</dbReference>
<feature type="domain" description="C5a peptidase/Subtilisin-like protease SBT2-like Fn3-like" evidence="10">
    <location>
        <begin position="590"/>
        <end position="704"/>
    </location>
</feature>
<sequence length="863" mass="96592">MKIKVLRDFIFNLTFLLLPFVRSFAYKISPNTFYVKFNSSPFTSSIDHIEAQHVTFHKELNKLGIHVKIKDVFKRYANGLSIETDERHLKRISEIEHVEGVEPVKIYRRIDPINFDHNEAYNQTILIAPNNDINSVHEVTGVKKVHEELRLSGKGVKVGFIDSGIDYTHPALGGCFGPGCRVAFGYNFVDNNDDPYDNCNGHGTHVAGIAGGMDPRDDGPGFVGVAPDIIFGAYRIYSCDSCENNKCANDAEEIIIMKAIIKAVDDGMKIINLSLGIDGNNKNMLATLVNELTKYKGIIFIVALGNNGFDGLFTGGLPATTHHTIGVGSFETNKVLNFKAFDPRNPEFVISYISNNATAFPFENAKIKLFPMDKCLNDYKEFDNTVIIVDLRNELKCPELTIRLAKIKPLAVLESLDKFGVQYKQLTYLPTKYGAMIYSQQTDILIKYLEENPSLELDFSDKYGYMEDHPFAVTPSVFTSWGLSNELDIKPEVCAPGGFMLSAYPVNIEPYLLNSGTSMAAPYITGVTALYYEVFGKLKSPEDIKTALMNNAVPLKSRNKLLASVLHQGAGFVNAFNALISTSFVHPPKINLNDTVHFNGYHKLTVYNFGRGEMIYDLSHLPAPCVDGYNNTFIGNFYGLNFTNQHADVKFDNDQITVPPGSSVEISITFAPPRELPKDGHWFYSGWVVITPLDERMPSMTVPYAGLADDAKSLPIFQTPKFPKLANLTENYITNEDPVKSFSFNTSIRLLIDKPIVHLGLATPTEMIVTEILDANQEFLGFVKDYTGIKIMKNPVETSNNLVSWNGIIYNINDTGTLAPNGEYFIRIKALKLFGDKNNEKDYEYWISPKFRVEKPIFTNPLQ</sequence>
<keyword evidence="12" id="KW-1185">Reference proteome</keyword>
<dbReference type="PANTHER" id="PTHR43806">
    <property type="entry name" value="PEPTIDASE S8"/>
    <property type="match status" value="1"/>
</dbReference>
<dbReference type="InterPro" id="IPR036852">
    <property type="entry name" value="Peptidase_S8/S53_dom_sf"/>
</dbReference>
<dbReference type="InterPro" id="IPR022398">
    <property type="entry name" value="Peptidase_S8_His-AS"/>
</dbReference>
<evidence type="ECO:0000259" key="9">
    <source>
        <dbReference type="Pfam" id="PF00082"/>
    </source>
</evidence>
<dbReference type="CDD" id="cd07489">
    <property type="entry name" value="Peptidases_S8_5"/>
    <property type="match status" value="1"/>
</dbReference>
<evidence type="ECO:0000313" key="11">
    <source>
        <dbReference type="EMBL" id="CAG8443272.1"/>
    </source>
</evidence>
<evidence type="ECO:0000256" key="5">
    <source>
        <dbReference type="ARBA" id="ARBA00022825"/>
    </source>
</evidence>
<dbReference type="Pfam" id="PF06280">
    <property type="entry name" value="fn3_5"/>
    <property type="match status" value="1"/>
</dbReference>
<dbReference type="PRINTS" id="PR00723">
    <property type="entry name" value="SUBTILISIN"/>
</dbReference>
<dbReference type="GO" id="GO:0016020">
    <property type="term" value="C:membrane"/>
    <property type="evidence" value="ECO:0007669"/>
    <property type="project" value="InterPro"/>
</dbReference>
<keyword evidence="4 7" id="KW-0378">Hydrolase</keyword>
<dbReference type="InterPro" id="IPR050131">
    <property type="entry name" value="Peptidase_S8_subtilisin-like"/>
</dbReference>
<dbReference type="SUPFAM" id="SSF52743">
    <property type="entry name" value="Subtilisin-like"/>
    <property type="match status" value="1"/>
</dbReference>
<dbReference type="Pfam" id="PF00082">
    <property type="entry name" value="Peptidase_S8"/>
    <property type="match status" value="1"/>
</dbReference>
<accession>A0A9N8V9L7</accession>
<evidence type="ECO:0000259" key="10">
    <source>
        <dbReference type="Pfam" id="PF06280"/>
    </source>
</evidence>
<evidence type="ECO:0000256" key="8">
    <source>
        <dbReference type="RuleBase" id="RU003355"/>
    </source>
</evidence>
<protein>
    <submittedName>
        <fullName evidence="11">13456_t:CDS:1</fullName>
    </submittedName>
</protein>
<evidence type="ECO:0000313" key="12">
    <source>
        <dbReference type="Proteomes" id="UP000789570"/>
    </source>
</evidence>
<dbReference type="Gene3D" id="2.60.40.1710">
    <property type="entry name" value="Subtilisin-like superfamily"/>
    <property type="match status" value="1"/>
</dbReference>
<dbReference type="Proteomes" id="UP000789570">
    <property type="component" value="Unassembled WGS sequence"/>
</dbReference>
<evidence type="ECO:0000256" key="1">
    <source>
        <dbReference type="ARBA" id="ARBA00011073"/>
    </source>
</evidence>
<dbReference type="EMBL" id="CAJVPQ010000076">
    <property type="protein sequence ID" value="CAG8443272.1"/>
    <property type="molecule type" value="Genomic_DNA"/>
</dbReference>
<keyword evidence="2 7" id="KW-0645">Protease</keyword>
<dbReference type="PROSITE" id="PS00136">
    <property type="entry name" value="SUBTILASE_ASP"/>
    <property type="match status" value="1"/>
</dbReference>
<evidence type="ECO:0000256" key="6">
    <source>
        <dbReference type="PIRSR" id="PIRSR615500-1"/>
    </source>
</evidence>
<dbReference type="OrthoDB" id="10256524at2759"/>
<dbReference type="Gene3D" id="3.40.50.200">
    <property type="entry name" value="Peptidase S8/S53 domain"/>
    <property type="match status" value="2"/>
</dbReference>
<feature type="active site" description="Charge relay system" evidence="6 7">
    <location>
        <position position="202"/>
    </location>
</feature>
<gene>
    <name evidence="11" type="ORF">FCALED_LOCUS709</name>
</gene>
<proteinExistence type="inferred from homology"/>
<evidence type="ECO:0000256" key="7">
    <source>
        <dbReference type="PROSITE-ProRule" id="PRU01240"/>
    </source>
</evidence>
<keyword evidence="3" id="KW-0732">Signal</keyword>
<name>A0A9N8V9L7_9GLOM</name>
<dbReference type="InterPro" id="IPR023827">
    <property type="entry name" value="Peptidase_S8_Asp-AS"/>
</dbReference>
<keyword evidence="5 7" id="KW-0720">Serine protease</keyword>
<organism evidence="11 12">
    <name type="scientific">Funneliformis caledonium</name>
    <dbReference type="NCBI Taxonomy" id="1117310"/>
    <lineage>
        <taxon>Eukaryota</taxon>
        <taxon>Fungi</taxon>
        <taxon>Fungi incertae sedis</taxon>
        <taxon>Mucoromycota</taxon>
        <taxon>Glomeromycotina</taxon>
        <taxon>Glomeromycetes</taxon>
        <taxon>Glomerales</taxon>
        <taxon>Glomeraceae</taxon>
        <taxon>Funneliformis</taxon>
    </lineage>
</organism>
<evidence type="ECO:0000256" key="3">
    <source>
        <dbReference type="ARBA" id="ARBA00022729"/>
    </source>
</evidence>
<dbReference type="InterPro" id="IPR010435">
    <property type="entry name" value="C5a/SBT2-like_Fn3"/>
</dbReference>
<feature type="active site" description="Charge relay system" evidence="6 7">
    <location>
        <position position="518"/>
    </location>
</feature>
<feature type="active site" description="Charge relay system" evidence="6 7">
    <location>
        <position position="162"/>
    </location>
</feature>
<feature type="domain" description="Peptidase S8/S53" evidence="9">
    <location>
        <begin position="153"/>
        <end position="557"/>
    </location>
</feature>
<evidence type="ECO:0000256" key="2">
    <source>
        <dbReference type="ARBA" id="ARBA00022670"/>
    </source>
</evidence>
<dbReference type="PROSITE" id="PS51892">
    <property type="entry name" value="SUBTILASE"/>
    <property type="match status" value="1"/>
</dbReference>
<dbReference type="AlphaFoldDB" id="A0A9N8V9L7"/>
<dbReference type="InterPro" id="IPR034187">
    <property type="entry name" value="Peptidases_S8_5"/>
</dbReference>
<reference evidence="11" key="1">
    <citation type="submission" date="2021-06" db="EMBL/GenBank/DDBJ databases">
        <authorList>
            <person name="Kallberg Y."/>
            <person name="Tangrot J."/>
            <person name="Rosling A."/>
        </authorList>
    </citation>
    <scope>NUCLEOTIDE SEQUENCE</scope>
    <source>
        <strain evidence="11">UK204</strain>
    </source>
</reference>
<dbReference type="GO" id="GO:0004252">
    <property type="term" value="F:serine-type endopeptidase activity"/>
    <property type="evidence" value="ECO:0007669"/>
    <property type="project" value="UniProtKB-UniRule"/>
</dbReference>
<comment type="caution">
    <text evidence="11">The sequence shown here is derived from an EMBL/GenBank/DDBJ whole genome shotgun (WGS) entry which is preliminary data.</text>
</comment>
<dbReference type="GO" id="GO:0006508">
    <property type="term" value="P:proteolysis"/>
    <property type="evidence" value="ECO:0007669"/>
    <property type="project" value="UniProtKB-KW"/>
</dbReference>
<dbReference type="PROSITE" id="PS00137">
    <property type="entry name" value="SUBTILASE_HIS"/>
    <property type="match status" value="1"/>
</dbReference>
<dbReference type="InterPro" id="IPR023828">
    <property type="entry name" value="Peptidase_S8_Ser-AS"/>
</dbReference>
<evidence type="ECO:0000256" key="4">
    <source>
        <dbReference type="ARBA" id="ARBA00022801"/>
    </source>
</evidence>
<dbReference type="PROSITE" id="PS00138">
    <property type="entry name" value="SUBTILASE_SER"/>
    <property type="match status" value="1"/>
</dbReference>
<dbReference type="PANTHER" id="PTHR43806:SF66">
    <property type="entry name" value="SERIN ENDOPEPTIDASE"/>
    <property type="match status" value="1"/>
</dbReference>